<protein>
    <submittedName>
        <fullName evidence="2">Uncharacterized protein</fullName>
    </submittedName>
</protein>
<evidence type="ECO:0000313" key="2">
    <source>
        <dbReference type="WBParaSite" id="JU765_v2.g15739.t1"/>
    </source>
</evidence>
<proteinExistence type="predicted"/>
<dbReference type="Proteomes" id="UP000887576">
    <property type="component" value="Unplaced"/>
</dbReference>
<evidence type="ECO:0000313" key="1">
    <source>
        <dbReference type="Proteomes" id="UP000887576"/>
    </source>
</evidence>
<name>A0AC34QF53_9BILA</name>
<accession>A0AC34QF53</accession>
<dbReference type="WBParaSite" id="JU765_v2.g15739.t1">
    <property type="protein sequence ID" value="JU765_v2.g15739.t1"/>
    <property type="gene ID" value="JU765_v2.g15739"/>
</dbReference>
<reference evidence="2" key="1">
    <citation type="submission" date="2022-11" db="UniProtKB">
        <authorList>
            <consortium name="WormBaseParasite"/>
        </authorList>
    </citation>
    <scope>IDENTIFICATION</scope>
</reference>
<sequence>MVDFRLDVGGCLKDVVEWIPDNVDIFNLDACSTSEPTFNENLTFFYVRAKSRPTERRLFFFVEELCSVDEHQRVFDRHHGLHVRPGHRQLDEMRFQGPLVGEYQEKPGSNGIKKYYVWSGKIARGRVQVAFSVE</sequence>
<organism evidence="1 2">
    <name type="scientific">Panagrolaimus sp. JU765</name>
    <dbReference type="NCBI Taxonomy" id="591449"/>
    <lineage>
        <taxon>Eukaryota</taxon>
        <taxon>Metazoa</taxon>
        <taxon>Ecdysozoa</taxon>
        <taxon>Nematoda</taxon>
        <taxon>Chromadorea</taxon>
        <taxon>Rhabditida</taxon>
        <taxon>Tylenchina</taxon>
        <taxon>Panagrolaimomorpha</taxon>
        <taxon>Panagrolaimoidea</taxon>
        <taxon>Panagrolaimidae</taxon>
        <taxon>Panagrolaimus</taxon>
    </lineage>
</organism>